<proteinExistence type="inferred from homology"/>
<accession>A0A426UBY1</accession>
<reference evidence="7 8" key="1">
    <citation type="submission" date="2018-12" db="EMBL/GenBank/DDBJ databases">
        <title>Genome Sequence of Candidatus Viridilinea halotolerans isolated from saline sulfide-rich spring.</title>
        <authorList>
            <person name="Grouzdev D.S."/>
            <person name="Burganskaya E.I."/>
            <person name="Krutkina M.S."/>
            <person name="Sukhacheva M.V."/>
            <person name="Gorlenko V.M."/>
        </authorList>
    </citation>
    <scope>NUCLEOTIDE SEQUENCE [LARGE SCALE GENOMIC DNA]</scope>
    <source>
        <strain evidence="7">Chok-6</strain>
    </source>
</reference>
<evidence type="ECO:0000256" key="5">
    <source>
        <dbReference type="SAM" id="Phobius"/>
    </source>
</evidence>
<dbReference type="Pfam" id="PF00160">
    <property type="entry name" value="Pro_isomerase"/>
    <property type="match status" value="1"/>
</dbReference>
<dbReference type="InterPro" id="IPR029000">
    <property type="entry name" value="Cyclophilin-like_dom_sf"/>
</dbReference>
<comment type="caution">
    <text evidence="7">The sequence shown here is derived from an EMBL/GenBank/DDBJ whole genome shotgun (WGS) entry which is preliminary data.</text>
</comment>
<dbReference type="EMBL" id="RSAS01000025">
    <property type="protein sequence ID" value="RRR78237.1"/>
    <property type="molecule type" value="Genomic_DNA"/>
</dbReference>
<keyword evidence="5" id="KW-1133">Transmembrane helix</keyword>
<dbReference type="PRINTS" id="PR00153">
    <property type="entry name" value="CSAPPISMRASE"/>
</dbReference>
<feature type="transmembrane region" description="Helical" evidence="5">
    <location>
        <begin position="20"/>
        <end position="39"/>
    </location>
</feature>
<evidence type="ECO:0000256" key="4">
    <source>
        <dbReference type="RuleBase" id="RU363019"/>
    </source>
</evidence>
<dbReference type="Proteomes" id="UP000280307">
    <property type="component" value="Unassembled WGS sequence"/>
</dbReference>
<dbReference type="InterPro" id="IPR002130">
    <property type="entry name" value="Cyclophilin-type_PPIase_dom"/>
</dbReference>
<protein>
    <recommendedName>
        <fullName evidence="4">Peptidyl-prolyl cis-trans isomerase</fullName>
        <shortName evidence="4">PPIase</shortName>
        <ecNumber evidence="4">5.2.1.8</ecNumber>
    </recommendedName>
</protein>
<gene>
    <name evidence="7" type="ORF">EI684_00570</name>
</gene>
<name>A0A426UBY1_9CHLR</name>
<keyword evidence="3 4" id="KW-0413">Isomerase</keyword>
<dbReference type="PANTHER" id="PTHR45625">
    <property type="entry name" value="PEPTIDYL-PROLYL CIS-TRANS ISOMERASE-RELATED"/>
    <property type="match status" value="1"/>
</dbReference>
<comment type="function">
    <text evidence="1 4">PPIases accelerate the folding of proteins. It catalyzes the cis-trans isomerization of proline imidic peptide bonds in oligopeptides.</text>
</comment>
<dbReference type="CDD" id="cd00317">
    <property type="entry name" value="cyclophilin"/>
    <property type="match status" value="1"/>
</dbReference>
<dbReference type="PROSITE" id="PS50072">
    <property type="entry name" value="CSA_PPIASE_2"/>
    <property type="match status" value="1"/>
</dbReference>
<evidence type="ECO:0000256" key="1">
    <source>
        <dbReference type="ARBA" id="ARBA00002388"/>
    </source>
</evidence>
<feature type="domain" description="PPIase cyclophilin-type" evidence="6">
    <location>
        <begin position="109"/>
        <end position="256"/>
    </location>
</feature>
<dbReference type="EC" id="5.2.1.8" evidence="4"/>
<dbReference type="AlphaFoldDB" id="A0A426UBY1"/>
<organism evidence="7 8">
    <name type="scientific">Candidatus Viridilinea halotolerans</name>
    <dbReference type="NCBI Taxonomy" id="2491704"/>
    <lineage>
        <taxon>Bacteria</taxon>
        <taxon>Bacillati</taxon>
        <taxon>Chloroflexota</taxon>
        <taxon>Chloroflexia</taxon>
        <taxon>Chloroflexales</taxon>
        <taxon>Chloroflexineae</taxon>
        <taxon>Oscillochloridaceae</taxon>
        <taxon>Candidatus Viridilinea</taxon>
    </lineage>
</organism>
<dbReference type="PANTHER" id="PTHR45625:SF4">
    <property type="entry name" value="PEPTIDYLPROLYL ISOMERASE DOMAIN AND WD REPEAT-CONTAINING PROTEIN 1"/>
    <property type="match status" value="1"/>
</dbReference>
<dbReference type="SUPFAM" id="SSF50891">
    <property type="entry name" value="Cyclophilin-like"/>
    <property type="match status" value="1"/>
</dbReference>
<keyword evidence="2 4" id="KW-0697">Rotamase</keyword>
<sequence>MSSPRSKGRSTPPPSSPLPGIISAIVVLVVLGLLGVLLFNRANEQSAVVPTPEPEVSTLPTIASEVPVAPVAPSEPPPPSMATATSYTFASPPPMTIDPTRSYTATILTPRGAIVAELLPDIAPQTVNNFVFLARNNFYNGLTWHRVLPSFMAQGGDPEGTGMGGPGYSIPAEFTDQILFDQPGLLAMARANDPDSAGSQFFITTAATPWLNDETGMRTNYTIFGRVITGQEMVDGIPLRDPENPADSARPGEMILGITIDEQ</sequence>
<dbReference type="GO" id="GO:0003755">
    <property type="term" value="F:peptidyl-prolyl cis-trans isomerase activity"/>
    <property type="evidence" value="ECO:0007669"/>
    <property type="project" value="UniProtKB-UniRule"/>
</dbReference>
<keyword evidence="5" id="KW-0472">Membrane</keyword>
<evidence type="ECO:0000313" key="7">
    <source>
        <dbReference type="EMBL" id="RRR78237.1"/>
    </source>
</evidence>
<keyword evidence="5" id="KW-0812">Transmembrane</keyword>
<dbReference type="InterPro" id="IPR044666">
    <property type="entry name" value="Cyclophilin_A-like"/>
</dbReference>
<comment type="catalytic activity">
    <reaction evidence="4">
        <text>[protein]-peptidylproline (omega=180) = [protein]-peptidylproline (omega=0)</text>
        <dbReference type="Rhea" id="RHEA:16237"/>
        <dbReference type="Rhea" id="RHEA-COMP:10747"/>
        <dbReference type="Rhea" id="RHEA-COMP:10748"/>
        <dbReference type="ChEBI" id="CHEBI:83833"/>
        <dbReference type="ChEBI" id="CHEBI:83834"/>
        <dbReference type="EC" id="5.2.1.8"/>
    </reaction>
</comment>
<evidence type="ECO:0000256" key="2">
    <source>
        <dbReference type="ARBA" id="ARBA00023110"/>
    </source>
</evidence>
<dbReference type="Gene3D" id="2.40.100.10">
    <property type="entry name" value="Cyclophilin-like"/>
    <property type="match status" value="1"/>
</dbReference>
<evidence type="ECO:0000256" key="3">
    <source>
        <dbReference type="ARBA" id="ARBA00023235"/>
    </source>
</evidence>
<comment type="similarity">
    <text evidence="4">Belongs to the cyclophilin-type PPIase family.</text>
</comment>
<evidence type="ECO:0000259" key="6">
    <source>
        <dbReference type="PROSITE" id="PS50072"/>
    </source>
</evidence>
<evidence type="ECO:0000313" key="8">
    <source>
        <dbReference type="Proteomes" id="UP000280307"/>
    </source>
</evidence>